<feature type="non-terminal residue" evidence="2">
    <location>
        <position position="26"/>
    </location>
</feature>
<evidence type="ECO:0000313" key="1">
    <source>
        <dbReference type="EMBL" id="CAF4556472.1"/>
    </source>
</evidence>
<proteinExistence type="predicted"/>
<organism evidence="2 3">
    <name type="scientific">Rotaria magnacalcarata</name>
    <dbReference type="NCBI Taxonomy" id="392030"/>
    <lineage>
        <taxon>Eukaryota</taxon>
        <taxon>Metazoa</taxon>
        <taxon>Spiralia</taxon>
        <taxon>Gnathifera</taxon>
        <taxon>Rotifera</taxon>
        <taxon>Eurotatoria</taxon>
        <taxon>Bdelloidea</taxon>
        <taxon>Philodinida</taxon>
        <taxon>Philodinidae</taxon>
        <taxon>Rotaria</taxon>
    </lineage>
</organism>
<comment type="caution">
    <text evidence="2">The sequence shown here is derived from an EMBL/GenBank/DDBJ whole genome shotgun (WGS) entry which is preliminary data.</text>
</comment>
<dbReference type="Proteomes" id="UP000676336">
    <property type="component" value="Unassembled WGS sequence"/>
</dbReference>
<reference evidence="2" key="1">
    <citation type="submission" date="2021-02" db="EMBL/GenBank/DDBJ databases">
        <authorList>
            <person name="Nowell W R."/>
        </authorList>
    </citation>
    <scope>NUCLEOTIDE SEQUENCE</scope>
</reference>
<gene>
    <name evidence="1" type="ORF">SMN809_LOCUS37251</name>
    <name evidence="2" type="ORF">SMN809_LOCUS44140</name>
</gene>
<dbReference type="EMBL" id="CAJOBI010094145">
    <property type="protein sequence ID" value="CAF4556472.1"/>
    <property type="molecule type" value="Genomic_DNA"/>
</dbReference>
<sequence length="26" mass="2900">MRSGNVFERLVIVLSRAAQGRQAVEL</sequence>
<protein>
    <submittedName>
        <fullName evidence="2">Uncharacterized protein</fullName>
    </submittedName>
</protein>
<dbReference type="EMBL" id="CAJOBI010131771">
    <property type="protein sequence ID" value="CAF4727933.1"/>
    <property type="molecule type" value="Genomic_DNA"/>
</dbReference>
<dbReference type="AlphaFoldDB" id="A0A8S3AQR6"/>
<evidence type="ECO:0000313" key="3">
    <source>
        <dbReference type="Proteomes" id="UP000676336"/>
    </source>
</evidence>
<feature type="non-terminal residue" evidence="2">
    <location>
        <position position="1"/>
    </location>
</feature>
<accession>A0A8S3AQR6</accession>
<name>A0A8S3AQR6_9BILA</name>
<evidence type="ECO:0000313" key="2">
    <source>
        <dbReference type="EMBL" id="CAF4727933.1"/>
    </source>
</evidence>